<evidence type="ECO:0000259" key="10">
    <source>
        <dbReference type="PROSITE" id="PS50850"/>
    </source>
</evidence>
<feature type="transmembrane region" description="Helical" evidence="9">
    <location>
        <begin position="457"/>
        <end position="478"/>
    </location>
</feature>
<dbReference type="PROSITE" id="PS50850">
    <property type="entry name" value="MFS"/>
    <property type="match status" value="1"/>
</dbReference>
<dbReference type="PANTHER" id="PTHR42718:SF9">
    <property type="entry name" value="MAJOR FACILITATOR SUPERFAMILY MULTIDRUG TRANSPORTER MFSC"/>
    <property type="match status" value="1"/>
</dbReference>
<evidence type="ECO:0000256" key="3">
    <source>
        <dbReference type="ARBA" id="ARBA00022448"/>
    </source>
</evidence>
<dbReference type="Pfam" id="PF07690">
    <property type="entry name" value="MFS_1"/>
    <property type="match status" value="1"/>
</dbReference>
<proteinExistence type="inferred from homology"/>
<dbReference type="InterPro" id="IPR011701">
    <property type="entry name" value="MFS"/>
</dbReference>
<feature type="transmembrane region" description="Helical" evidence="9">
    <location>
        <begin position="151"/>
        <end position="171"/>
    </location>
</feature>
<accession>A0ABV5WFM5</accession>
<feature type="transmembrane region" description="Helical" evidence="9">
    <location>
        <begin position="236"/>
        <end position="261"/>
    </location>
</feature>
<dbReference type="InterPro" id="IPR004638">
    <property type="entry name" value="EmrB-like"/>
</dbReference>
<evidence type="ECO:0000256" key="8">
    <source>
        <dbReference type="SAM" id="MobiDB-lite"/>
    </source>
</evidence>
<feature type="transmembrane region" description="Helical" evidence="9">
    <location>
        <begin position="267"/>
        <end position="288"/>
    </location>
</feature>
<dbReference type="InterPro" id="IPR020846">
    <property type="entry name" value="MFS_dom"/>
</dbReference>
<keyword evidence="5 9" id="KW-0812">Transmembrane</keyword>
<feature type="transmembrane region" description="Helical" evidence="9">
    <location>
        <begin position="499"/>
        <end position="517"/>
    </location>
</feature>
<dbReference type="SUPFAM" id="SSF103473">
    <property type="entry name" value="MFS general substrate transporter"/>
    <property type="match status" value="1"/>
</dbReference>
<protein>
    <submittedName>
        <fullName evidence="11">DHA2 family efflux MFS transporter permease subunit</fullName>
    </submittedName>
</protein>
<dbReference type="Gene3D" id="1.20.1250.20">
    <property type="entry name" value="MFS general substrate transporter like domains"/>
    <property type="match status" value="1"/>
</dbReference>
<feature type="transmembrane region" description="Helical" evidence="9">
    <location>
        <begin position="330"/>
        <end position="349"/>
    </location>
</feature>
<keyword evidence="12" id="KW-1185">Reference proteome</keyword>
<feature type="transmembrane region" description="Helical" evidence="9">
    <location>
        <begin position="584"/>
        <end position="602"/>
    </location>
</feature>
<feature type="transmembrane region" description="Helical" evidence="9">
    <location>
        <begin position="427"/>
        <end position="445"/>
    </location>
</feature>
<gene>
    <name evidence="11" type="ORF">ACFFMS_13275</name>
</gene>
<keyword evidence="6 9" id="KW-1133">Transmembrane helix</keyword>
<feature type="transmembrane region" description="Helical" evidence="9">
    <location>
        <begin position="111"/>
        <end position="131"/>
    </location>
</feature>
<keyword evidence="4" id="KW-1003">Cell membrane</keyword>
<feature type="transmembrane region" description="Helical" evidence="9">
    <location>
        <begin position="209"/>
        <end position="229"/>
    </location>
</feature>
<dbReference type="PANTHER" id="PTHR42718">
    <property type="entry name" value="MAJOR FACILITATOR SUPERFAMILY MULTIDRUG TRANSPORTER MFSC"/>
    <property type="match status" value="1"/>
</dbReference>
<name>A0ABV5WFM5_9BACI</name>
<feature type="domain" description="Major facilitator superfamily (MFS) profile" evidence="10">
    <location>
        <begin position="113"/>
        <end position="607"/>
    </location>
</feature>
<feature type="transmembrane region" description="Helical" evidence="9">
    <location>
        <begin position="397"/>
        <end position="415"/>
    </location>
</feature>
<keyword evidence="3" id="KW-0813">Transport</keyword>
<reference evidence="11 12" key="1">
    <citation type="submission" date="2024-09" db="EMBL/GenBank/DDBJ databases">
        <authorList>
            <person name="Sun Q."/>
            <person name="Mori K."/>
        </authorList>
    </citation>
    <scope>NUCLEOTIDE SEQUENCE [LARGE SCALE GENOMIC DNA]</scope>
    <source>
        <strain evidence="11 12">JCM 11201</strain>
    </source>
</reference>
<dbReference type="RefSeq" id="WP_379949709.1">
    <property type="nucleotide sequence ID" value="NZ_JBHMAF010000071.1"/>
</dbReference>
<comment type="subcellular location">
    <subcellularLocation>
        <location evidence="1">Cell membrane</location>
        <topology evidence="1">Multi-pass membrane protein</topology>
    </subcellularLocation>
</comment>
<evidence type="ECO:0000256" key="2">
    <source>
        <dbReference type="ARBA" id="ARBA00008537"/>
    </source>
</evidence>
<dbReference type="Proteomes" id="UP001589609">
    <property type="component" value="Unassembled WGS sequence"/>
</dbReference>
<evidence type="ECO:0000256" key="9">
    <source>
        <dbReference type="SAM" id="Phobius"/>
    </source>
</evidence>
<evidence type="ECO:0000256" key="6">
    <source>
        <dbReference type="ARBA" id="ARBA00022989"/>
    </source>
</evidence>
<dbReference type="CDD" id="cd17503">
    <property type="entry name" value="MFS_LmrB_MDR_like"/>
    <property type="match status" value="1"/>
</dbReference>
<feature type="transmembrane region" description="Helical" evidence="9">
    <location>
        <begin position="178"/>
        <end position="197"/>
    </location>
</feature>
<comment type="similarity">
    <text evidence="2">Belongs to the major facilitator superfamily. EmrB family.</text>
</comment>
<dbReference type="PRINTS" id="PR01036">
    <property type="entry name" value="TCRTETB"/>
</dbReference>
<evidence type="ECO:0000313" key="12">
    <source>
        <dbReference type="Proteomes" id="UP001589609"/>
    </source>
</evidence>
<keyword evidence="7 9" id="KW-0472">Membrane</keyword>
<dbReference type="EMBL" id="JBHMAF010000071">
    <property type="protein sequence ID" value="MFB9759399.1"/>
    <property type="molecule type" value="Genomic_DNA"/>
</dbReference>
<dbReference type="NCBIfam" id="TIGR00711">
    <property type="entry name" value="efflux_EmrB"/>
    <property type="match status" value="1"/>
</dbReference>
<comment type="caution">
    <text evidence="11">The sequence shown here is derived from an EMBL/GenBank/DDBJ whole genome shotgun (WGS) entry which is preliminary data.</text>
</comment>
<evidence type="ECO:0000256" key="1">
    <source>
        <dbReference type="ARBA" id="ARBA00004651"/>
    </source>
</evidence>
<evidence type="ECO:0000256" key="4">
    <source>
        <dbReference type="ARBA" id="ARBA00022475"/>
    </source>
</evidence>
<evidence type="ECO:0000256" key="5">
    <source>
        <dbReference type="ARBA" id="ARBA00022692"/>
    </source>
</evidence>
<organism evidence="11 12">
    <name type="scientific">Ectobacillus funiculus</name>
    <dbReference type="NCBI Taxonomy" id="137993"/>
    <lineage>
        <taxon>Bacteria</taxon>
        <taxon>Bacillati</taxon>
        <taxon>Bacillota</taxon>
        <taxon>Bacilli</taxon>
        <taxon>Bacillales</taxon>
        <taxon>Bacillaceae</taxon>
        <taxon>Ectobacillus</taxon>
    </lineage>
</organism>
<evidence type="ECO:0000256" key="7">
    <source>
        <dbReference type="ARBA" id="ARBA00023136"/>
    </source>
</evidence>
<feature type="transmembrane region" description="Helical" evidence="9">
    <location>
        <begin position="6"/>
        <end position="24"/>
    </location>
</feature>
<evidence type="ECO:0000313" key="11">
    <source>
        <dbReference type="EMBL" id="MFB9759399.1"/>
    </source>
</evidence>
<feature type="transmembrane region" description="Helical" evidence="9">
    <location>
        <begin position="370"/>
        <end position="391"/>
    </location>
</feature>
<dbReference type="Gene3D" id="1.20.1720.10">
    <property type="entry name" value="Multidrug resistance protein D"/>
    <property type="match status" value="1"/>
</dbReference>
<dbReference type="InterPro" id="IPR036259">
    <property type="entry name" value="MFS_trans_sf"/>
</dbReference>
<feature type="region of interest" description="Disordered" evidence="8">
    <location>
        <begin position="34"/>
        <end position="59"/>
    </location>
</feature>
<feature type="transmembrane region" description="Helical" evidence="9">
    <location>
        <begin position="300"/>
        <end position="318"/>
    </location>
</feature>
<sequence length="612" mass="66217">MSSTVIAAYAVFCAIIFAVVNMVFRRKRDIKPVGDESEQIAGNQPVEETVDQRAEDSDSSSVQVLQSAATVAGEVEEKVEVEVEKVPLPKREGEAREGVQMEARKSPANTGVMLVILVVGMFISILNQTVINIVLPELINEFSISATTAQWLSTGFMLVNGILVPISVYLVKIFTYRRLFLAAILFFTVGSVVSAVATNFPIMMTGRTIQAVGAGILMPVGSNIFLMLFPPEKRGVAMGLLGVALILAPAIGPTIAGWLVQNYTWNIMFYGMFVLGLIIFFVALRFFNLVQPLSKPKFDTVGAVASTLGLGTLLYGFSEAGAKGWGSAEVVSMLLLGVMGIIFFILWELRAETKLLDLTVFKVPVFSFTLLINIIITVSMYGGMLLLPVYLQNIRGFTALESGLLLLPGSLLMGFMGPVAGKLFDRYGIRPLAIFGLLIMTYSTYEYTQLSMDTSYTYIMWMYTLRSFGMAFLMMPIMTAGMNALKMSQISDGTAAQNTLRSVAGSVGTALLVTVMTQQTTFHAADYANEVTAANPVLYTSFTQTGQGLAALAHVPAQTAGALETSMLYGQVMKLSTVAGVNDAFWVATIASALALVLSLFLQSSKRQVVKK</sequence>